<evidence type="ECO:0000313" key="3">
    <source>
        <dbReference type="Proteomes" id="UP000029781"/>
    </source>
</evidence>
<dbReference type="KEGG" id="vg:9887416"/>
<sequence length="126" mass="14275">MKIIRKIGIILVLSVFMMSSFNKLTNFSNTVNEIEVKGIMFPFIALIIAIGLQLVGMSGVIINEFDLIDSKLLKNKTINKVVNKSQYLLVVFTLLATYYYHNILTMENQEINFMKNLSIIGGLLLI</sequence>
<feature type="transmembrane region" description="Helical" evidence="1">
    <location>
        <begin position="39"/>
        <end position="61"/>
    </location>
</feature>
<dbReference type="RefSeq" id="YP_003969646.1">
    <property type="nucleotide sequence ID" value="NC_014637.1"/>
</dbReference>
<proteinExistence type="predicted"/>
<feature type="transmembrane region" description="Helical" evidence="1">
    <location>
        <begin position="81"/>
        <end position="100"/>
    </location>
</feature>
<keyword evidence="1" id="KW-0812">Transmembrane</keyword>
<keyword evidence="3" id="KW-1185">Reference proteome</keyword>
<dbReference type="Proteomes" id="UP000029781">
    <property type="component" value="Segment"/>
</dbReference>
<accession>E3T4D4</accession>
<protein>
    <submittedName>
        <fullName evidence="2">Uncharacterized protein</fullName>
    </submittedName>
</protein>
<organism evidence="2 3">
    <name type="scientific">Cafeteria roenbergensis virus (strain BV-PW1)</name>
    <name type="common">CroV</name>
    <dbReference type="NCBI Taxonomy" id="693272"/>
    <lineage>
        <taxon>Viruses</taxon>
        <taxon>Varidnaviria</taxon>
        <taxon>Bamfordvirae</taxon>
        <taxon>Nucleocytoviricota</taxon>
        <taxon>Megaviricetes</taxon>
        <taxon>Imitervirales</taxon>
        <taxon>Mimiviridae</taxon>
        <taxon>Aliimimivirinae</taxon>
        <taxon>Rheavirus</taxon>
        <taxon>Rheavirus sinusmexicani</taxon>
    </lineage>
</organism>
<dbReference type="GeneID" id="9887416"/>
<keyword evidence="1" id="KW-1133">Transmembrane helix</keyword>
<evidence type="ECO:0000256" key="1">
    <source>
        <dbReference type="SAM" id="Phobius"/>
    </source>
</evidence>
<gene>
    <name evidence="2" type="ORF">crov014</name>
</gene>
<evidence type="ECO:0000313" key="2">
    <source>
        <dbReference type="EMBL" id="ADO67047.1"/>
    </source>
</evidence>
<organismHost>
    <name type="scientific">Cafeteria roenbergensis</name>
    <name type="common">Marine flagellate</name>
    <dbReference type="NCBI Taxonomy" id="33653"/>
</organismHost>
<keyword evidence="1" id="KW-0472">Membrane</keyword>
<name>E3T4D4_CROVB</name>
<reference evidence="2 3" key="1">
    <citation type="journal article" date="2010" name="Proc. Natl. Acad. Sci. U.S.A.">
        <title>Giant virus with a remarkable complement of genes infects marine zooplankton.</title>
        <authorList>
            <person name="Fischer M.G."/>
            <person name="Allen M.J."/>
            <person name="Wilson W.H."/>
            <person name="Suttle C.A."/>
        </authorList>
    </citation>
    <scope>NUCLEOTIDE SEQUENCE [LARGE SCALE GENOMIC DNA]</scope>
    <source>
        <strain evidence="2 3">BV-PW1</strain>
    </source>
</reference>
<dbReference type="EMBL" id="GU244497">
    <property type="protein sequence ID" value="ADO67047.1"/>
    <property type="molecule type" value="Genomic_DNA"/>
</dbReference>